<dbReference type="NCBIfam" id="NF003483">
    <property type="entry name" value="PRK05159.1"/>
    <property type="match status" value="1"/>
</dbReference>
<comment type="similarity">
    <text evidence="2">Belongs to the class-II aminoacyl-tRNA synthetase family. Type 2 subfamily.</text>
</comment>
<evidence type="ECO:0000256" key="1">
    <source>
        <dbReference type="ARBA" id="ARBA00004496"/>
    </source>
</evidence>
<name>A0A1F6XK02_9BACT</name>
<dbReference type="InterPro" id="IPR004365">
    <property type="entry name" value="NA-bd_OB_tRNA"/>
</dbReference>
<dbReference type="EMBL" id="MFUX01000025">
    <property type="protein sequence ID" value="OGI94362.1"/>
    <property type="molecule type" value="Genomic_DNA"/>
</dbReference>
<comment type="caution">
    <text evidence="10">The sequence shown here is derived from an EMBL/GenBank/DDBJ whole genome shotgun (WGS) entry which is preliminary data.</text>
</comment>
<dbReference type="Pfam" id="PF01336">
    <property type="entry name" value="tRNA_anti-codon"/>
    <property type="match status" value="1"/>
</dbReference>
<evidence type="ECO:0000313" key="11">
    <source>
        <dbReference type="Proteomes" id="UP000176629"/>
    </source>
</evidence>
<dbReference type="GO" id="GO:0005829">
    <property type="term" value="C:cytosol"/>
    <property type="evidence" value="ECO:0007669"/>
    <property type="project" value="TreeGrafter"/>
</dbReference>
<organism evidence="10 11">
    <name type="scientific">Candidatus Nomurabacteria bacterium RIFCSPLOWO2_01_FULL_40_18</name>
    <dbReference type="NCBI Taxonomy" id="1801773"/>
    <lineage>
        <taxon>Bacteria</taxon>
        <taxon>Candidatus Nomuraibacteriota</taxon>
    </lineage>
</organism>
<keyword evidence="5" id="KW-0547">Nucleotide-binding</keyword>
<keyword evidence="8" id="KW-0030">Aminoacyl-tRNA synthetase</keyword>
<dbReference type="InterPro" id="IPR004523">
    <property type="entry name" value="Asp-tRNA_synthase_2"/>
</dbReference>
<keyword evidence="3" id="KW-0963">Cytoplasm</keyword>
<accession>A0A1F6XK02</accession>
<dbReference type="Gene3D" id="3.30.930.10">
    <property type="entry name" value="Bira Bifunctional Protein, Domain 2"/>
    <property type="match status" value="1"/>
</dbReference>
<evidence type="ECO:0000256" key="3">
    <source>
        <dbReference type="ARBA" id="ARBA00022490"/>
    </source>
</evidence>
<dbReference type="Pfam" id="PF00152">
    <property type="entry name" value="tRNA-synt_2"/>
    <property type="match status" value="1"/>
</dbReference>
<gene>
    <name evidence="10" type="ORF">A3A03_03280</name>
</gene>
<dbReference type="SUPFAM" id="SSF55681">
    <property type="entry name" value="Class II aaRS and biotin synthetases"/>
    <property type="match status" value="1"/>
</dbReference>
<dbReference type="PANTHER" id="PTHR43450:SF1">
    <property type="entry name" value="ASPARTATE--TRNA LIGASE, CYTOPLASMIC"/>
    <property type="match status" value="1"/>
</dbReference>
<dbReference type="Gene3D" id="2.40.50.140">
    <property type="entry name" value="Nucleic acid-binding proteins"/>
    <property type="match status" value="1"/>
</dbReference>
<keyword evidence="6" id="KW-0067">ATP-binding</keyword>
<evidence type="ECO:0000256" key="2">
    <source>
        <dbReference type="ARBA" id="ARBA00005312"/>
    </source>
</evidence>
<dbReference type="PROSITE" id="PS50862">
    <property type="entry name" value="AA_TRNA_LIGASE_II"/>
    <property type="match status" value="1"/>
</dbReference>
<dbReference type="GO" id="GO:0004815">
    <property type="term" value="F:aspartate-tRNA ligase activity"/>
    <property type="evidence" value="ECO:0007669"/>
    <property type="project" value="InterPro"/>
</dbReference>
<keyword evidence="7" id="KW-0648">Protein biosynthesis</keyword>
<dbReference type="PANTHER" id="PTHR43450">
    <property type="entry name" value="ASPARTYL-TRNA SYNTHETASE"/>
    <property type="match status" value="1"/>
</dbReference>
<dbReference type="InterPro" id="IPR002312">
    <property type="entry name" value="Asp/Asn-tRNA-synth_IIb"/>
</dbReference>
<dbReference type="GO" id="GO:0017101">
    <property type="term" value="C:aminoacyl-tRNA synthetase multienzyme complex"/>
    <property type="evidence" value="ECO:0007669"/>
    <property type="project" value="TreeGrafter"/>
</dbReference>
<dbReference type="SUPFAM" id="SSF50249">
    <property type="entry name" value="Nucleic acid-binding proteins"/>
    <property type="match status" value="1"/>
</dbReference>
<evidence type="ECO:0000256" key="4">
    <source>
        <dbReference type="ARBA" id="ARBA00022598"/>
    </source>
</evidence>
<sequence length="443" mass="50882">MNRIYIKDLKDNTGKEVIIAGWVDVRRDQGKMVFFDMRDMTGKVQAIALPSRTEVMDIAKEIRPEWVLKITGMVNKRPVKNVKAGVLNGELELEVTGIEVLAEAEDLPFELNTEVNLDTYLDYLPYTLRSERSKDIFTMQSSILEAYRSSLRNQGFTEFMSPGIVGEDAEGGSAVFRVDYFKDLKAYLATSPQFYKQIMVGAFERSCTIAKVFRAEKSATTRHLSEITQMDFEMGFVENERDPMKVLENAVRDTVKKVGELHPDIFARFKTTVPEIPAEIPIFTLAEAHNLLAKKFDRKIEDTNDMSPEDERQICEYAKKNLKSDFVFITRFPTKKRAFYTYEKPSEAPLSRGFDLLFRGLEINSGAQRIHNYEDLVRRIIDRGMDPEKFTYYLQAFKYGMPPHGGSSTGLERFTARMLELANVKEATSFPRDMTRIDTRLAE</sequence>
<dbReference type="InterPro" id="IPR047089">
    <property type="entry name" value="Asp-tRNA-ligase_1_N"/>
</dbReference>
<dbReference type="GO" id="GO:0005524">
    <property type="term" value="F:ATP binding"/>
    <property type="evidence" value="ECO:0007669"/>
    <property type="project" value="UniProtKB-KW"/>
</dbReference>
<reference evidence="10 11" key="1">
    <citation type="journal article" date="2016" name="Nat. Commun.">
        <title>Thousands of microbial genomes shed light on interconnected biogeochemical processes in an aquifer system.</title>
        <authorList>
            <person name="Anantharaman K."/>
            <person name="Brown C.T."/>
            <person name="Hug L.A."/>
            <person name="Sharon I."/>
            <person name="Castelle C.J."/>
            <person name="Probst A.J."/>
            <person name="Thomas B.C."/>
            <person name="Singh A."/>
            <person name="Wilkins M.J."/>
            <person name="Karaoz U."/>
            <person name="Brodie E.L."/>
            <person name="Williams K.H."/>
            <person name="Hubbard S.S."/>
            <person name="Banfield J.F."/>
        </authorList>
    </citation>
    <scope>NUCLEOTIDE SEQUENCE [LARGE SCALE GENOMIC DNA]</scope>
</reference>
<comment type="subcellular location">
    <subcellularLocation>
        <location evidence="1">Cytoplasm</location>
    </subcellularLocation>
</comment>
<dbReference type="CDD" id="cd04317">
    <property type="entry name" value="EcAspRS_like_N"/>
    <property type="match status" value="1"/>
</dbReference>
<keyword evidence="4 10" id="KW-0436">Ligase</keyword>
<proteinExistence type="inferred from homology"/>
<evidence type="ECO:0000313" key="10">
    <source>
        <dbReference type="EMBL" id="OGI94362.1"/>
    </source>
</evidence>
<dbReference type="InterPro" id="IPR006195">
    <property type="entry name" value="aa-tRNA-synth_II"/>
</dbReference>
<dbReference type="AlphaFoldDB" id="A0A1F6XK02"/>
<dbReference type="InterPro" id="IPR012340">
    <property type="entry name" value="NA-bd_OB-fold"/>
</dbReference>
<evidence type="ECO:0000259" key="9">
    <source>
        <dbReference type="PROSITE" id="PS50862"/>
    </source>
</evidence>
<evidence type="ECO:0000256" key="5">
    <source>
        <dbReference type="ARBA" id="ARBA00022741"/>
    </source>
</evidence>
<dbReference type="PRINTS" id="PR01042">
    <property type="entry name" value="TRNASYNTHASP"/>
</dbReference>
<dbReference type="GO" id="GO:0006422">
    <property type="term" value="P:aspartyl-tRNA aminoacylation"/>
    <property type="evidence" value="ECO:0007669"/>
    <property type="project" value="InterPro"/>
</dbReference>
<evidence type="ECO:0000256" key="8">
    <source>
        <dbReference type="ARBA" id="ARBA00023146"/>
    </source>
</evidence>
<dbReference type="InterPro" id="IPR004364">
    <property type="entry name" value="Aa-tRNA-synt_II"/>
</dbReference>
<dbReference type="Proteomes" id="UP000176629">
    <property type="component" value="Unassembled WGS sequence"/>
</dbReference>
<protein>
    <submittedName>
        <fullName evidence="10">Aspartate--tRNA(Asn) ligase</fullName>
    </submittedName>
</protein>
<dbReference type="InterPro" id="IPR045864">
    <property type="entry name" value="aa-tRNA-synth_II/BPL/LPL"/>
</dbReference>
<evidence type="ECO:0000256" key="6">
    <source>
        <dbReference type="ARBA" id="ARBA00022840"/>
    </source>
</evidence>
<dbReference type="STRING" id="1801773.A3A03_03280"/>
<evidence type="ECO:0000256" key="7">
    <source>
        <dbReference type="ARBA" id="ARBA00022917"/>
    </source>
</evidence>
<feature type="domain" description="Aminoacyl-transfer RNA synthetases class-II family profile" evidence="9">
    <location>
        <begin position="137"/>
        <end position="431"/>
    </location>
</feature>
<dbReference type="GO" id="GO:0003723">
    <property type="term" value="F:RNA binding"/>
    <property type="evidence" value="ECO:0007669"/>
    <property type="project" value="TreeGrafter"/>
</dbReference>